<evidence type="ECO:0000256" key="1">
    <source>
        <dbReference type="SAM" id="SignalP"/>
    </source>
</evidence>
<evidence type="ECO:0000313" key="2">
    <source>
        <dbReference type="EMBL" id="KAF2772502.1"/>
    </source>
</evidence>
<dbReference type="AlphaFoldDB" id="A0A6G1LIV3"/>
<keyword evidence="1" id="KW-0732">Signal</keyword>
<reference evidence="2" key="1">
    <citation type="journal article" date="2020" name="Stud. Mycol.">
        <title>101 Dothideomycetes genomes: a test case for predicting lifestyles and emergence of pathogens.</title>
        <authorList>
            <person name="Haridas S."/>
            <person name="Albert R."/>
            <person name="Binder M."/>
            <person name="Bloem J."/>
            <person name="Labutti K."/>
            <person name="Salamov A."/>
            <person name="Andreopoulos B."/>
            <person name="Baker S."/>
            <person name="Barry K."/>
            <person name="Bills G."/>
            <person name="Bluhm B."/>
            <person name="Cannon C."/>
            <person name="Castanera R."/>
            <person name="Culley D."/>
            <person name="Daum C."/>
            <person name="Ezra D."/>
            <person name="Gonzalez J."/>
            <person name="Henrissat B."/>
            <person name="Kuo A."/>
            <person name="Liang C."/>
            <person name="Lipzen A."/>
            <person name="Lutzoni F."/>
            <person name="Magnuson J."/>
            <person name="Mondo S."/>
            <person name="Nolan M."/>
            <person name="Ohm R."/>
            <person name="Pangilinan J."/>
            <person name="Park H.-J."/>
            <person name="Ramirez L."/>
            <person name="Alfaro M."/>
            <person name="Sun H."/>
            <person name="Tritt A."/>
            <person name="Yoshinaga Y."/>
            <person name="Zwiers L.-H."/>
            <person name="Turgeon B."/>
            <person name="Goodwin S."/>
            <person name="Spatafora J."/>
            <person name="Crous P."/>
            <person name="Grigoriev I."/>
        </authorList>
    </citation>
    <scope>NUCLEOTIDE SEQUENCE</scope>
    <source>
        <strain evidence="2">CBS 116005</strain>
    </source>
</reference>
<evidence type="ECO:0000313" key="3">
    <source>
        <dbReference type="Proteomes" id="UP000799436"/>
    </source>
</evidence>
<dbReference type="Proteomes" id="UP000799436">
    <property type="component" value="Unassembled WGS sequence"/>
</dbReference>
<organism evidence="2 3">
    <name type="scientific">Teratosphaeria nubilosa</name>
    <dbReference type="NCBI Taxonomy" id="161662"/>
    <lineage>
        <taxon>Eukaryota</taxon>
        <taxon>Fungi</taxon>
        <taxon>Dikarya</taxon>
        <taxon>Ascomycota</taxon>
        <taxon>Pezizomycotina</taxon>
        <taxon>Dothideomycetes</taxon>
        <taxon>Dothideomycetidae</taxon>
        <taxon>Mycosphaerellales</taxon>
        <taxon>Teratosphaeriaceae</taxon>
        <taxon>Teratosphaeria</taxon>
    </lineage>
</organism>
<evidence type="ECO:0008006" key="4">
    <source>
        <dbReference type="Google" id="ProtNLM"/>
    </source>
</evidence>
<proteinExistence type="predicted"/>
<gene>
    <name evidence="2" type="ORF">EJ03DRAFT_186237</name>
</gene>
<dbReference type="EMBL" id="ML995814">
    <property type="protein sequence ID" value="KAF2772502.1"/>
    <property type="molecule type" value="Genomic_DNA"/>
</dbReference>
<accession>A0A6G1LIV3</accession>
<sequence length="116" mass="12745">MGMVLCCFPSLLLHIAVCLPFHHADVHPLLRKTPVRHKHMTGLLVRIVHRRASVVLKAPISSQAMAGQASDSSPWSRLEGIELQAETSQRFILATIYCVATNGPSCLYTPLHPPIS</sequence>
<feature type="signal peptide" evidence="1">
    <location>
        <begin position="1"/>
        <end position="18"/>
    </location>
</feature>
<protein>
    <recommendedName>
        <fullName evidence="4">Secreted protein</fullName>
    </recommendedName>
</protein>
<name>A0A6G1LIV3_9PEZI</name>
<keyword evidence="3" id="KW-1185">Reference proteome</keyword>
<feature type="chain" id="PRO_5026262932" description="Secreted protein" evidence="1">
    <location>
        <begin position="19"/>
        <end position="116"/>
    </location>
</feature>